<accession>A0A7J7JVI8</accession>
<dbReference type="Pfam" id="PF03133">
    <property type="entry name" value="TTL"/>
    <property type="match status" value="1"/>
</dbReference>
<dbReference type="OrthoDB" id="202825at2759"/>
<evidence type="ECO:0000256" key="1">
    <source>
        <dbReference type="ARBA" id="ARBA00022598"/>
    </source>
</evidence>
<dbReference type="InterPro" id="IPR004344">
    <property type="entry name" value="TTL/TTLL_fam"/>
</dbReference>
<reference evidence="5" key="1">
    <citation type="submission" date="2020-06" db="EMBL/GenBank/DDBJ databases">
        <title>Draft genome of Bugula neritina, a colonial animal packing powerful symbionts and potential medicines.</title>
        <authorList>
            <person name="Rayko M."/>
        </authorList>
    </citation>
    <scope>NUCLEOTIDE SEQUENCE [LARGE SCALE GENOMIC DNA]</scope>
    <source>
        <strain evidence="5">Kwan_BN1</strain>
    </source>
</reference>
<keyword evidence="6" id="KW-1185">Reference proteome</keyword>
<proteinExistence type="predicted"/>
<feature type="compositionally biased region" description="Basic and acidic residues" evidence="4">
    <location>
        <begin position="460"/>
        <end position="469"/>
    </location>
</feature>
<evidence type="ECO:0000256" key="3">
    <source>
        <dbReference type="ARBA" id="ARBA00022840"/>
    </source>
</evidence>
<organism evidence="5 6">
    <name type="scientific">Bugula neritina</name>
    <name type="common">Brown bryozoan</name>
    <name type="synonym">Sertularia neritina</name>
    <dbReference type="NCBI Taxonomy" id="10212"/>
    <lineage>
        <taxon>Eukaryota</taxon>
        <taxon>Metazoa</taxon>
        <taxon>Spiralia</taxon>
        <taxon>Lophotrochozoa</taxon>
        <taxon>Bryozoa</taxon>
        <taxon>Gymnolaemata</taxon>
        <taxon>Cheilostomatida</taxon>
        <taxon>Flustrina</taxon>
        <taxon>Buguloidea</taxon>
        <taxon>Bugulidae</taxon>
        <taxon>Bugula</taxon>
    </lineage>
</organism>
<dbReference type="SUPFAM" id="SSF56059">
    <property type="entry name" value="Glutathione synthetase ATP-binding domain-like"/>
    <property type="match status" value="1"/>
</dbReference>
<dbReference type="PANTHER" id="PTHR12241">
    <property type="entry name" value="TUBULIN POLYGLUTAMYLASE"/>
    <property type="match status" value="1"/>
</dbReference>
<dbReference type="EMBL" id="VXIV02001782">
    <property type="protein sequence ID" value="KAF6029875.1"/>
    <property type="molecule type" value="Genomic_DNA"/>
</dbReference>
<dbReference type="Proteomes" id="UP000593567">
    <property type="component" value="Unassembled WGS sequence"/>
</dbReference>
<sequence>MPTKQAAAKSGDSSSSSSDSEDEPSAPYPTNGADNNKALSLVDDSTNSVIIPPLRLIGENPSQCLGKLTPTPNVQTLLRDPRLKAQLKNWKVKINLRRKGRKERSDIIIIIILNICTAACKYECIRRMAKKFGFREVGEDEEWNLYWTDYSVALERVMEMKRYQKINHFPGMSEICRKDLLSRNLNRMSKQFPKDYNIFPRSWVLPADYGDFQSYSRQKKNKTYILKPASGCQGKGIWITKNVKDIKAHEHMVCQQYLSKPFLIDGFKFDFRLYVLDNVFMHLTNYAINKTSEDFVRDDEEGGSKRRITTINRWWAENGYDLDKIWADIDDVVIKTLISINEILTHNYRTCFPNHIRGSACFEILGFDVMFDRKLKPYVVEVNHSPSFHTDAILDKEIKEALVYDSMTLINCGAVDKRKCIEEERKRIKDRLFNRGPNKKETKLQREEIRQKQEKLDSILKKKKTDLARPESPGGTRRRIKRPVLNSRRLAQSQPRLAEGNTPTTPVLSLTNIDTMRPLDIAEEEELERISGLLQRDNLVRGLGIVEHVYRMLHCTPGTISNHRPQEHSEPAPPSQQVTNATASNEYDNTQALLALVNPQSAGSASATSILSKHGTFVASTQRRQIMQAFVAPNSLAQNGAGFHRGKHSNHRKHGVEVEADRKSLMRNALSDHTSANPAFYQPRTFSGTVLTPSRNLFLGRPGARKGLNLTQPTLGLDMNSLGLTSHSYQSYSTNSKVQPANAQHLSVISAPAPVLQRPDLPPSRKLASLENALRGGGSRLPARKAVKLKTLETGPNALVYS</sequence>
<dbReference type="GO" id="GO:0005524">
    <property type="term" value="F:ATP binding"/>
    <property type="evidence" value="ECO:0007669"/>
    <property type="project" value="UniProtKB-KW"/>
</dbReference>
<feature type="region of interest" description="Disordered" evidence="4">
    <location>
        <begin position="460"/>
        <end position="506"/>
    </location>
</feature>
<dbReference type="PANTHER" id="PTHR12241:SF161">
    <property type="entry name" value="TUBULIN POLYGLUTAMYLASE TTLL6"/>
    <property type="match status" value="1"/>
</dbReference>
<dbReference type="PROSITE" id="PS51221">
    <property type="entry name" value="TTL"/>
    <property type="match status" value="1"/>
</dbReference>
<evidence type="ECO:0000256" key="2">
    <source>
        <dbReference type="ARBA" id="ARBA00022741"/>
    </source>
</evidence>
<keyword evidence="3" id="KW-0067">ATP-binding</keyword>
<dbReference type="AlphaFoldDB" id="A0A7J7JVI8"/>
<dbReference type="GO" id="GO:0000226">
    <property type="term" value="P:microtubule cytoskeleton organization"/>
    <property type="evidence" value="ECO:0007669"/>
    <property type="project" value="TreeGrafter"/>
</dbReference>
<dbReference type="Gene3D" id="3.30.470.20">
    <property type="entry name" value="ATP-grasp fold, B domain"/>
    <property type="match status" value="2"/>
</dbReference>
<evidence type="ECO:0000313" key="5">
    <source>
        <dbReference type="EMBL" id="KAF6029875.1"/>
    </source>
</evidence>
<protein>
    <submittedName>
        <fullName evidence="5">TTLL6</fullName>
    </submittedName>
</protein>
<comment type="caution">
    <text evidence="5">The sequence shown here is derived from an EMBL/GenBank/DDBJ whole genome shotgun (WGS) entry which is preliminary data.</text>
</comment>
<keyword evidence="1" id="KW-0436">Ligase</keyword>
<feature type="region of interest" description="Disordered" evidence="4">
    <location>
        <begin position="1"/>
        <end position="39"/>
    </location>
</feature>
<evidence type="ECO:0000313" key="6">
    <source>
        <dbReference type="Proteomes" id="UP000593567"/>
    </source>
</evidence>
<gene>
    <name evidence="5" type="ORF">EB796_011812</name>
</gene>
<name>A0A7J7JVI8_BUGNE</name>
<keyword evidence="2" id="KW-0547">Nucleotide-binding</keyword>
<feature type="compositionally biased region" description="Polar residues" evidence="4">
    <location>
        <begin position="489"/>
        <end position="506"/>
    </location>
</feature>
<dbReference type="GO" id="GO:0015631">
    <property type="term" value="F:tubulin binding"/>
    <property type="evidence" value="ECO:0007669"/>
    <property type="project" value="TreeGrafter"/>
</dbReference>
<evidence type="ECO:0000256" key="4">
    <source>
        <dbReference type="SAM" id="MobiDB-lite"/>
    </source>
</evidence>
<dbReference type="GO" id="GO:0036064">
    <property type="term" value="C:ciliary basal body"/>
    <property type="evidence" value="ECO:0007669"/>
    <property type="project" value="TreeGrafter"/>
</dbReference>
<dbReference type="GO" id="GO:0070740">
    <property type="term" value="F:tubulin-glutamic acid ligase activity"/>
    <property type="evidence" value="ECO:0007669"/>
    <property type="project" value="TreeGrafter"/>
</dbReference>
<feature type="region of interest" description="Disordered" evidence="4">
    <location>
        <begin position="559"/>
        <end position="580"/>
    </location>
</feature>